<reference evidence="4" key="2">
    <citation type="submission" date="2021-04" db="EMBL/GenBank/DDBJ databases">
        <authorList>
            <person name="Gilroy R."/>
        </authorList>
    </citation>
    <scope>NUCLEOTIDE SEQUENCE</scope>
    <source>
        <strain evidence="4">ChiBcec18-1249</strain>
    </source>
</reference>
<dbReference type="PANTHER" id="PTHR30404:SF0">
    <property type="entry name" value="N-ACETYLMURAMOYL-L-ALANINE AMIDASE AMIC"/>
    <property type="match status" value="1"/>
</dbReference>
<dbReference type="InterPro" id="IPR001119">
    <property type="entry name" value="SLH_dom"/>
</dbReference>
<comment type="caution">
    <text evidence="4">The sequence shown here is derived from an EMBL/GenBank/DDBJ whole genome shotgun (WGS) entry which is preliminary data.</text>
</comment>
<dbReference type="GO" id="GO:0008745">
    <property type="term" value="F:N-acetylmuramoyl-L-alanine amidase activity"/>
    <property type="evidence" value="ECO:0007669"/>
    <property type="project" value="InterPro"/>
</dbReference>
<dbReference type="CDD" id="cd02696">
    <property type="entry name" value="MurNAc-LAA"/>
    <property type="match status" value="1"/>
</dbReference>
<accession>A0A9D2LII2</accession>
<dbReference type="InterPro" id="IPR002508">
    <property type="entry name" value="MurNAc-LAA_cat"/>
</dbReference>
<dbReference type="Pfam" id="PF01520">
    <property type="entry name" value="Amidase_3"/>
    <property type="match status" value="1"/>
</dbReference>
<organism evidence="4 5">
    <name type="scientific">Candidatus Oscillibacter excrementigallinarum</name>
    <dbReference type="NCBI Taxonomy" id="2838716"/>
    <lineage>
        <taxon>Bacteria</taxon>
        <taxon>Bacillati</taxon>
        <taxon>Bacillota</taxon>
        <taxon>Clostridia</taxon>
        <taxon>Eubacteriales</taxon>
        <taxon>Oscillospiraceae</taxon>
        <taxon>Oscillibacter</taxon>
    </lineage>
</organism>
<dbReference type="Proteomes" id="UP000823824">
    <property type="component" value="Unassembled WGS sequence"/>
</dbReference>
<evidence type="ECO:0000256" key="1">
    <source>
        <dbReference type="ARBA" id="ARBA00022737"/>
    </source>
</evidence>
<evidence type="ECO:0000259" key="3">
    <source>
        <dbReference type="PROSITE" id="PS51272"/>
    </source>
</evidence>
<gene>
    <name evidence="4" type="ORF">H9787_05435</name>
</gene>
<keyword evidence="1" id="KW-0677">Repeat</keyword>
<evidence type="ECO:0000313" key="4">
    <source>
        <dbReference type="EMBL" id="HJB13136.1"/>
    </source>
</evidence>
<evidence type="ECO:0000256" key="2">
    <source>
        <dbReference type="ARBA" id="ARBA00022801"/>
    </source>
</evidence>
<feature type="domain" description="SLH" evidence="3">
    <location>
        <begin position="187"/>
        <end position="250"/>
    </location>
</feature>
<evidence type="ECO:0000313" key="5">
    <source>
        <dbReference type="Proteomes" id="UP000823824"/>
    </source>
</evidence>
<keyword evidence="2" id="KW-0378">Hydrolase</keyword>
<proteinExistence type="predicted"/>
<dbReference type="AlphaFoldDB" id="A0A9D2LII2"/>
<dbReference type="SMART" id="SM00646">
    <property type="entry name" value="Ami_3"/>
    <property type="match status" value="1"/>
</dbReference>
<dbReference type="PANTHER" id="PTHR30404">
    <property type="entry name" value="N-ACETYLMURAMOYL-L-ALANINE AMIDASE"/>
    <property type="match status" value="1"/>
</dbReference>
<dbReference type="PROSITE" id="PS51272">
    <property type="entry name" value="SLH"/>
    <property type="match status" value="1"/>
</dbReference>
<dbReference type="InterPro" id="IPR050695">
    <property type="entry name" value="N-acetylmuramoyl_amidase_3"/>
</dbReference>
<name>A0A9D2LII2_9FIRM</name>
<reference evidence="4" key="1">
    <citation type="journal article" date="2021" name="PeerJ">
        <title>Extensive microbial diversity within the chicken gut microbiome revealed by metagenomics and culture.</title>
        <authorList>
            <person name="Gilroy R."/>
            <person name="Ravi A."/>
            <person name="Getino M."/>
            <person name="Pursley I."/>
            <person name="Horton D.L."/>
            <person name="Alikhan N.F."/>
            <person name="Baker D."/>
            <person name="Gharbi K."/>
            <person name="Hall N."/>
            <person name="Watson M."/>
            <person name="Adriaenssens E.M."/>
            <person name="Foster-Nyarko E."/>
            <person name="Jarju S."/>
            <person name="Secka A."/>
            <person name="Antonio M."/>
            <person name="Oren A."/>
            <person name="Chaudhuri R.R."/>
            <person name="La Ragione R."/>
            <person name="Hildebrand F."/>
            <person name="Pallen M.J."/>
        </authorList>
    </citation>
    <scope>NUCLEOTIDE SEQUENCE</scope>
    <source>
        <strain evidence="4">ChiBcec18-1249</strain>
    </source>
</reference>
<dbReference type="GO" id="GO:0009253">
    <property type="term" value="P:peptidoglycan catabolic process"/>
    <property type="evidence" value="ECO:0007669"/>
    <property type="project" value="InterPro"/>
</dbReference>
<dbReference type="GO" id="GO:0030288">
    <property type="term" value="C:outer membrane-bounded periplasmic space"/>
    <property type="evidence" value="ECO:0007669"/>
    <property type="project" value="TreeGrafter"/>
</dbReference>
<dbReference type="SUPFAM" id="SSF53187">
    <property type="entry name" value="Zn-dependent exopeptidases"/>
    <property type="match status" value="1"/>
</dbReference>
<sequence length="250" mass="27480">MSERLKRVCLDPGHDAGNLANKSPDGTYYEHEFTLDLGKRLEQMLTARGVSVTMTRTGGEAVSLARRCEIANSIPDLDLFVSLHSNAAAGAGWSSAKGWSVYVYGPGGDRERAAQDILEQVRAAGIAVRSTPIVYDPELYVLKHTKAPAVLLENGFHTNREEAALLGQAAYRQKLAEAETRGILEYLGIPWTDDGEETDYQKEVRAAVAWLTENGILRGNGQGDLMLDQPLTRRQFAVLEYRLAKLEGFA</sequence>
<dbReference type="EMBL" id="DWZJ01000044">
    <property type="protein sequence ID" value="HJB13136.1"/>
    <property type="molecule type" value="Genomic_DNA"/>
</dbReference>
<protein>
    <submittedName>
        <fullName evidence="4">N-acetylmuramoyl-L-alanine amidase</fullName>
    </submittedName>
</protein>
<dbReference type="Gene3D" id="3.40.630.40">
    <property type="entry name" value="Zn-dependent exopeptidases"/>
    <property type="match status" value="1"/>
</dbReference>